<evidence type="ECO:0000256" key="3">
    <source>
        <dbReference type="ARBA" id="ARBA00022475"/>
    </source>
</evidence>
<dbReference type="OrthoDB" id="4979449at2"/>
<evidence type="ECO:0000256" key="7">
    <source>
        <dbReference type="SAM" id="MobiDB-lite"/>
    </source>
</evidence>
<proteinExistence type="inferred from homology"/>
<feature type="compositionally biased region" description="Low complexity" evidence="7">
    <location>
        <begin position="128"/>
        <end position="142"/>
    </location>
</feature>
<name>A0A5B8M8P5_9MICO</name>
<feature type="transmembrane region" description="Helical" evidence="8">
    <location>
        <begin position="89"/>
        <end position="113"/>
    </location>
</feature>
<feature type="region of interest" description="Disordered" evidence="7">
    <location>
        <begin position="1"/>
        <end position="29"/>
    </location>
</feature>
<evidence type="ECO:0000256" key="2">
    <source>
        <dbReference type="ARBA" id="ARBA00007531"/>
    </source>
</evidence>
<dbReference type="Pfam" id="PF05423">
    <property type="entry name" value="Mycobact_memb"/>
    <property type="match status" value="1"/>
</dbReference>
<dbReference type="AlphaFoldDB" id="A0A5B8M8P5"/>
<feature type="compositionally biased region" description="Pro residues" evidence="7">
    <location>
        <begin position="7"/>
        <end position="29"/>
    </location>
</feature>
<accession>A0A5B8M8P5</accession>
<evidence type="ECO:0008006" key="11">
    <source>
        <dbReference type="Google" id="ProtNLM"/>
    </source>
</evidence>
<reference evidence="9 10" key="1">
    <citation type="submission" date="2019-07" db="EMBL/GenBank/DDBJ databases">
        <title>Full genome sequence of Humibacter sp. WJ7-1.</title>
        <authorList>
            <person name="Im W.-T."/>
        </authorList>
    </citation>
    <scope>NUCLEOTIDE SEQUENCE [LARGE SCALE GENOMIC DNA]</scope>
    <source>
        <strain evidence="9 10">WJ7-1</strain>
    </source>
</reference>
<dbReference type="InterPro" id="IPR038468">
    <property type="entry name" value="MmpS_C"/>
</dbReference>
<sequence length="251" mass="25017">MSDNMVPQPPAPGAYPPAGSPQPGAPAPAPKTSNGLGVAALVLGIIALVFAFIPFANYAAMVLAVIGLVLGVIGLLLKGHARGLPITGTIISGVALVLAIIMVVVYAAAFSAASKALNDASNSIVSSSAPSADASSGASTDASSDKASDGKTLDVEYKVTSDATTASSITYFTINNGQSGQEQATDAALPWSKQLTLKQNGVFDFSNMSLTAMAAQGATTISCTITVNGVVKSTQTSTGSFAVVSCNTDGK</sequence>
<dbReference type="EMBL" id="CP042305">
    <property type="protein sequence ID" value="QDZ16424.1"/>
    <property type="molecule type" value="Genomic_DNA"/>
</dbReference>
<evidence type="ECO:0000256" key="6">
    <source>
        <dbReference type="ARBA" id="ARBA00023136"/>
    </source>
</evidence>
<feature type="transmembrane region" description="Helical" evidence="8">
    <location>
        <begin position="35"/>
        <end position="53"/>
    </location>
</feature>
<dbReference type="KEGG" id="huw:FPZ11_18225"/>
<organism evidence="9 10">
    <name type="scientific">Humibacter ginsenosidimutans</name>
    <dbReference type="NCBI Taxonomy" id="2599293"/>
    <lineage>
        <taxon>Bacteria</taxon>
        <taxon>Bacillati</taxon>
        <taxon>Actinomycetota</taxon>
        <taxon>Actinomycetes</taxon>
        <taxon>Micrococcales</taxon>
        <taxon>Microbacteriaceae</taxon>
        <taxon>Humibacter</taxon>
    </lineage>
</organism>
<feature type="region of interest" description="Disordered" evidence="7">
    <location>
        <begin position="128"/>
        <end position="148"/>
    </location>
</feature>
<protein>
    <recommendedName>
        <fullName evidence="11">MmpS family membrane protein</fullName>
    </recommendedName>
</protein>
<dbReference type="GO" id="GO:0005886">
    <property type="term" value="C:plasma membrane"/>
    <property type="evidence" value="ECO:0007669"/>
    <property type="project" value="UniProtKB-SubCell"/>
</dbReference>
<evidence type="ECO:0000256" key="4">
    <source>
        <dbReference type="ARBA" id="ARBA00022692"/>
    </source>
</evidence>
<keyword evidence="10" id="KW-1185">Reference proteome</keyword>
<dbReference type="Proteomes" id="UP000320216">
    <property type="component" value="Chromosome"/>
</dbReference>
<keyword evidence="4 8" id="KW-0812">Transmembrane</keyword>
<evidence type="ECO:0000313" key="10">
    <source>
        <dbReference type="Proteomes" id="UP000320216"/>
    </source>
</evidence>
<evidence type="ECO:0000256" key="5">
    <source>
        <dbReference type="ARBA" id="ARBA00022989"/>
    </source>
</evidence>
<evidence type="ECO:0000256" key="8">
    <source>
        <dbReference type="SAM" id="Phobius"/>
    </source>
</evidence>
<evidence type="ECO:0000256" key="1">
    <source>
        <dbReference type="ARBA" id="ARBA00004236"/>
    </source>
</evidence>
<dbReference type="RefSeq" id="WP_146322428.1">
    <property type="nucleotide sequence ID" value="NZ_CP042305.1"/>
</dbReference>
<dbReference type="InterPro" id="IPR008693">
    <property type="entry name" value="MmpS"/>
</dbReference>
<dbReference type="Gene3D" id="2.60.40.2880">
    <property type="entry name" value="MmpS1-5, C-terminal soluble domain"/>
    <property type="match status" value="1"/>
</dbReference>
<keyword evidence="3" id="KW-1003">Cell membrane</keyword>
<keyword evidence="5 8" id="KW-1133">Transmembrane helix</keyword>
<evidence type="ECO:0000313" key="9">
    <source>
        <dbReference type="EMBL" id="QDZ16424.1"/>
    </source>
</evidence>
<keyword evidence="6 8" id="KW-0472">Membrane</keyword>
<feature type="transmembrane region" description="Helical" evidence="8">
    <location>
        <begin position="59"/>
        <end position="77"/>
    </location>
</feature>
<comment type="subcellular location">
    <subcellularLocation>
        <location evidence="1">Cell membrane</location>
    </subcellularLocation>
</comment>
<gene>
    <name evidence="9" type="ORF">FPZ11_18225</name>
</gene>
<comment type="similarity">
    <text evidence="2">Belongs to the MmpS family.</text>
</comment>